<evidence type="ECO:0000313" key="2">
    <source>
        <dbReference type="EMBL" id="KIW60558.1"/>
    </source>
</evidence>
<dbReference type="Proteomes" id="UP000054342">
    <property type="component" value="Unassembled WGS sequence"/>
</dbReference>
<reference evidence="2 3" key="1">
    <citation type="submission" date="2015-01" db="EMBL/GenBank/DDBJ databases">
        <title>The Genome Sequence of Exophiala xenobiotica CBS118157.</title>
        <authorList>
            <consortium name="The Broad Institute Genomics Platform"/>
            <person name="Cuomo C."/>
            <person name="de Hoog S."/>
            <person name="Gorbushina A."/>
            <person name="Stielow B."/>
            <person name="Teixiera M."/>
            <person name="Abouelleil A."/>
            <person name="Chapman S.B."/>
            <person name="Priest M."/>
            <person name="Young S.K."/>
            <person name="Wortman J."/>
            <person name="Nusbaum C."/>
            <person name="Birren B."/>
        </authorList>
    </citation>
    <scope>NUCLEOTIDE SEQUENCE [LARGE SCALE GENOMIC DNA]</scope>
    <source>
        <strain evidence="2 3">CBS 118157</strain>
    </source>
</reference>
<dbReference type="PANTHER" id="PTHR39336:SF1">
    <property type="entry name" value="PYRIDOXAMINE PHOSPHATE OXIDASE FAMILY PROTEIN (AFU_ORTHOLOGUE AFUA_6G11440)"/>
    <property type="match status" value="1"/>
</dbReference>
<dbReference type="InterPro" id="IPR012349">
    <property type="entry name" value="Split_barrel_FMN-bd"/>
</dbReference>
<dbReference type="Gene3D" id="2.30.110.10">
    <property type="entry name" value="Electron Transport, Fmn-binding Protein, Chain A"/>
    <property type="match status" value="1"/>
</dbReference>
<evidence type="ECO:0000256" key="1">
    <source>
        <dbReference type="SAM" id="Phobius"/>
    </source>
</evidence>
<feature type="transmembrane region" description="Helical" evidence="1">
    <location>
        <begin position="221"/>
        <end position="242"/>
    </location>
</feature>
<evidence type="ECO:0000313" key="3">
    <source>
        <dbReference type="Proteomes" id="UP000054342"/>
    </source>
</evidence>
<organism evidence="2 3">
    <name type="scientific">Exophiala xenobiotica</name>
    <dbReference type="NCBI Taxonomy" id="348802"/>
    <lineage>
        <taxon>Eukaryota</taxon>
        <taxon>Fungi</taxon>
        <taxon>Dikarya</taxon>
        <taxon>Ascomycota</taxon>
        <taxon>Pezizomycotina</taxon>
        <taxon>Eurotiomycetes</taxon>
        <taxon>Chaetothyriomycetidae</taxon>
        <taxon>Chaetothyriales</taxon>
        <taxon>Herpotrichiellaceae</taxon>
        <taxon>Exophiala</taxon>
    </lineage>
</organism>
<dbReference type="GeneID" id="25322673"/>
<sequence>MVNFYTSIEPDLAEWAMKQQVFFVASAPLRGKHINLSPKGLPSSSFCILTPNLCAYVDATGSGIETISHIQENGRCTVMFCSFEASPRIMRFFCTGRVVGWDEPGFDGWLQRMGNKNVTGARAVIILDVFKAQTSCGYAVPYLATRPDPVAAEKHIACLEDRHTLGHWAGKRISAGEMDDYRAKMNVRSLDGLPGLRVARRDAGERLWYGDIRAGVQRRNAIQLILVAVLSSILTAVSMYMLGLTKVSSPLRI</sequence>
<name>A0A0D2EXX2_9EURO</name>
<keyword evidence="1" id="KW-0472">Membrane</keyword>
<keyword evidence="1" id="KW-1133">Transmembrane helix</keyword>
<accession>A0A0D2EXX2</accession>
<keyword evidence="3" id="KW-1185">Reference proteome</keyword>
<dbReference type="RefSeq" id="XP_013321142.1">
    <property type="nucleotide sequence ID" value="XM_013465688.1"/>
</dbReference>
<gene>
    <name evidence="2" type="ORF">PV05_00765</name>
</gene>
<proteinExistence type="predicted"/>
<dbReference type="EMBL" id="KN847317">
    <property type="protein sequence ID" value="KIW60558.1"/>
    <property type="molecule type" value="Genomic_DNA"/>
</dbReference>
<dbReference type="AlphaFoldDB" id="A0A0D2EXX2"/>
<dbReference type="PANTHER" id="PTHR39336">
    <property type="entry name" value="PYRIDOXAMINE PHOSPHATE OXIDASE FAMILY PROTEIN (AFU_ORTHOLOGUE AFUA_6G11440)"/>
    <property type="match status" value="1"/>
</dbReference>
<dbReference type="HOGENOM" id="CLU_054794_1_0_1"/>
<dbReference type="OrthoDB" id="539398at2759"/>
<protein>
    <submittedName>
        <fullName evidence="2">Uncharacterized protein</fullName>
    </submittedName>
</protein>
<dbReference type="STRING" id="348802.A0A0D2EXX2"/>
<keyword evidence="1" id="KW-0812">Transmembrane</keyword>